<proteinExistence type="predicted"/>
<sequence length="29" mass="3589">MYQISIPFSENTKNYNFSCTKFRYHENLI</sequence>
<name>A0A0A9GPJ0_ARUDO</name>
<protein>
    <submittedName>
        <fullName evidence="1">Uncharacterized protein</fullName>
    </submittedName>
</protein>
<evidence type="ECO:0000313" key="1">
    <source>
        <dbReference type="EMBL" id="JAE24461.1"/>
    </source>
</evidence>
<dbReference type="AlphaFoldDB" id="A0A0A9GPJ0"/>
<dbReference type="EMBL" id="GBRH01173435">
    <property type="protein sequence ID" value="JAE24461.1"/>
    <property type="molecule type" value="Transcribed_RNA"/>
</dbReference>
<reference evidence="1" key="2">
    <citation type="journal article" date="2015" name="Data Brief">
        <title>Shoot transcriptome of the giant reed, Arundo donax.</title>
        <authorList>
            <person name="Barrero R.A."/>
            <person name="Guerrero F.D."/>
            <person name="Moolhuijzen P."/>
            <person name="Goolsby J.A."/>
            <person name="Tidwell J."/>
            <person name="Bellgard S.E."/>
            <person name="Bellgard M.I."/>
        </authorList>
    </citation>
    <scope>NUCLEOTIDE SEQUENCE</scope>
    <source>
        <tissue evidence="1">Shoot tissue taken approximately 20 cm above the soil surface</tissue>
    </source>
</reference>
<accession>A0A0A9GPJ0</accession>
<organism evidence="1">
    <name type="scientific">Arundo donax</name>
    <name type="common">Giant reed</name>
    <name type="synonym">Donax arundinaceus</name>
    <dbReference type="NCBI Taxonomy" id="35708"/>
    <lineage>
        <taxon>Eukaryota</taxon>
        <taxon>Viridiplantae</taxon>
        <taxon>Streptophyta</taxon>
        <taxon>Embryophyta</taxon>
        <taxon>Tracheophyta</taxon>
        <taxon>Spermatophyta</taxon>
        <taxon>Magnoliopsida</taxon>
        <taxon>Liliopsida</taxon>
        <taxon>Poales</taxon>
        <taxon>Poaceae</taxon>
        <taxon>PACMAD clade</taxon>
        <taxon>Arundinoideae</taxon>
        <taxon>Arundineae</taxon>
        <taxon>Arundo</taxon>
    </lineage>
</organism>
<reference evidence="1" key="1">
    <citation type="submission" date="2014-09" db="EMBL/GenBank/DDBJ databases">
        <authorList>
            <person name="Magalhaes I.L.F."/>
            <person name="Oliveira U."/>
            <person name="Santos F.R."/>
            <person name="Vidigal T.H.D.A."/>
            <person name="Brescovit A.D."/>
            <person name="Santos A.J."/>
        </authorList>
    </citation>
    <scope>NUCLEOTIDE SEQUENCE</scope>
    <source>
        <tissue evidence="1">Shoot tissue taken approximately 20 cm above the soil surface</tissue>
    </source>
</reference>